<proteinExistence type="predicted"/>
<accession>A0A1B6CAY9</accession>
<evidence type="ECO:0000313" key="1">
    <source>
        <dbReference type="EMBL" id="JAS10651.1"/>
    </source>
</evidence>
<dbReference type="EMBL" id="GEDC01026647">
    <property type="protein sequence ID" value="JAS10651.1"/>
    <property type="molecule type" value="Transcribed_RNA"/>
</dbReference>
<reference evidence="1" key="1">
    <citation type="submission" date="2015-12" db="EMBL/GenBank/DDBJ databases">
        <title>De novo transcriptome assembly of four potential Pierce s Disease insect vectors from Arizona vineyards.</title>
        <authorList>
            <person name="Tassone E.E."/>
        </authorList>
    </citation>
    <scope>NUCLEOTIDE SEQUENCE</scope>
</reference>
<gene>
    <name evidence="1" type="ORF">g.1019</name>
</gene>
<sequence length="126" mass="15047">IDAYYADYKISVQNTKMYNTWSVVNYLQTKEAKNYWCRDEDFDKFKIVFGKKKFRNTMKLLLSRKKVWGSLSNPFYNEEIIRLNSVLVDEQRKIKHNLVDLLLVTFYQFGFLSATDDLSVYSISLK</sequence>
<feature type="non-terminal residue" evidence="1">
    <location>
        <position position="1"/>
    </location>
</feature>
<dbReference type="AlphaFoldDB" id="A0A1B6CAY9"/>
<feature type="non-terminal residue" evidence="1">
    <location>
        <position position="126"/>
    </location>
</feature>
<organism evidence="1">
    <name type="scientific">Clastoptera arizonana</name>
    <name type="common">Arizona spittle bug</name>
    <dbReference type="NCBI Taxonomy" id="38151"/>
    <lineage>
        <taxon>Eukaryota</taxon>
        <taxon>Metazoa</taxon>
        <taxon>Ecdysozoa</taxon>
        <taxon>Arthropoda</taxon>
        <taxon>Hexapoda</taxon>
        <taxon>Insecta</taxon>
        <taxon>Pterygota</taxon>
        <taxon>Neoptera</taxon>
        <taxon>Paraneoptera</taxon>
        <taxon>Hemiptera</taxon>
        <taxon>Auchenorrhyncha</taxon>
        <taxon>Cercopoidea</taxon>
        <taxon>Clastopteridae</taxon>
        <taxon>Clastoptera</taxon>
    </lineage>
</organism>
<protein>
    <submittedName>
        <fullName evidence="1">Uncharacterized protein</fullName>
    </submittedName>
</protein>
<name>A0A1B6CAY9_9HEMI</name>